<feature type="compositionally biased region" description="Acidic residues" evidence="1">
    <location>
        <begin position="523"/>
        <end position="540"/>
    </location>
</feature>
<name>W4KAJ6_HETIT</name>
<keyword evidence="3" id="KW-1185">Reference proteome</keyword>
<feature type="region of interest" description="Disordered" evidence="1">
    <location>
        <begin position="309"/>
        <end position="379"/>
    </location>
</feature>
<feature type="compositionally biased region" description="Pro residues" evidence="1">
    <location>
        <begin position="434"/>
        <end position="444"/>
    </location>
</feature>
<accession>W4KAJ6</accession>
<evidence type="ECO:0000313" key="2">
    <source>
        <dbReference type="EMBL" id="ETW82380.1"/>
    </source>
</evidence>
<dbReference type="EMBL" id="KI925457">
    <property type="protein sequence ID" value="ETW82380.1"/>
    <property type="molecule type" value="Genomic_DNA"/>
</dbReference>
<protein>
    <submittedName>
        <fullName evidence="2">Uncharacterized protein</fullName>
    </submittedName>
</protein>
<feature type="region of interest" description="Disordered" evidence="1">
    <location>
        <begin position="518"/>
        <end position="540"/>
    </location>
</feature>
<dbReference type="RefSeq" id="XP_009544745.1">
    <property type="nucleotide sequence ID" value="XM_009546450.1"/>
</dbReference>
<feature type="compositionally biased region" description="Basic and acidic residues" evidence="1">
    <location>
        <begin position="345"/>
        <end position="364"/>
    </location>
</feature>
<evidence type="ECO:0000313" key="3">
    <source>
        <dbReference type="Proteomes" id="UP000030671"/>
    </source>
</evidence>
<dbReference type="AlphaFoldDB" id="W4KAJ6"/>
<dbReference type="KEGG" id="hir:HETIRDRAFT_450286"/>
<evidence type="ECO:0000256" key="1">
    <source>
        <dbReference type="SAM" id="MobiDB-lite"/>
    </source>
</evidence>
<reference evidence="2 3" key="1">
    <citation type="journal article" date="2012" name="New Phytol.">
        <title>Insight into trade-off between wood decay and parasitism from the genome of a fungal forest pathogen.</title>
        <authorList>
            <person name="Olson A."/>
            <person name="Aerts A."/>
            <person name="Asiegbu F."/>
            <person name="Belbahri L."/>
            <person name="Bouzid O."/>
            <person name="Broberg A."/>
            <person name="Canback B."/>
            <person name="Coutinho P.M."/>
            <person name="Cullen D."/>
            <person name="Dalman K."/>
            <person name="Deflorio G."/>
            <person name="van Diepen L.T."/>
            <person name="Dunand C."/>
            <person name="Duplessis S."/>
            <person name="Durling M."/>
            <person name="Gonthier P."/>
            <person name="Grimwood J."/>
            <person name="Fossdal C.G."/>
            <person name="Hansson D."/>
            <person name="Henrissat B."/>
            <person name="Hietala A."/>
            <person name="Himmelstrand K."/>
            <person name="Hoffmeister D."/>
            <person name="Hogberg N."/>
            <person name="James T.Y."/>
            <person name="Karlsson M."/>
            <person name="Kohler A."/>
            <person name="Kues U."/>
            <person name="Lee Y.H."/>
            <person name="Lin Y.C."/>
            <person name="Lind M."/>
            <person name="Lindquist E."/>
            <person name="Lombard V."/>
            <person name="Lucas S."/>
            <person name="Lunden K."/>
            <person name="Morin E."/>
            <person name="Murat C."/>
            <person name="Park J."/>
            <person name="Raffaello T."/>
            <person name="Rouze P."/>
            <person name="Salamov A."/>
            <person name="Schmutz J."/>
            <person name="Solheim H."/>
            <person name="Stahlberg J."/>
            <person name="Velez H."/>
            <person name="de Vries R.P."/>
            <person name="Wiebenga A."/>
            <person name="Woodward S."/>
            <person name="Yakovlev I."/>
            <person name="Garbelotto M."/>
            <person name="Martin F."/>
            <person name="Grigoriev I.V."/>
            <person name="Stenlid J."/>
        </authorList>
    </citation>
    <scope>NUCLEOTIDE SEQUENCE [LARGE SCALE GENOMIC DNA]</scope>
    <source>
        <strain evidence="2 3">TC 32-1</strain>
    </source>
</reference>
<gene>
    <name evidence="2" type="ORF">HETIRDRAFT_450286</name>
</gene>
<organism evidence="2 3">
    <name type="scientific">Heterobasidion irregulare (strain TC 32-1)</name>
    <dbReference type="NCBI Taxonomy" id="747525"/>
    <lineage>
        <taxon>Eukaryota</taxon>
        <taxon>Fungi</taxon>
        <taxon>Dikarya</taxon>
        <taxon>Basidiomycota</taxon>
        <taxon>Agaricomycotina</taxon>
        <taxon>Agaricomycetes</taxon>
        <taxon>Russulales</taxon>
        <taxon>Bondarzewiaceae</taxon>
        <taxon>Heterobasidion</taxon>
        <taxon>Heterobasidion annosum species complex</taxon>
    </lineage>
</organism>
<dbReference type="GeneID" id="20676022"/>
<sequence>MLVLKSAVLGGVKVWRGIVVVAWERRCDSVADTPVGAGPELPMWLGLVPVWSGVPCSLPIRPFSIVLCFRENSLPMPSSLVDLLVSALSDLIDVSPEHPAELEDFMIWGQNFARTLASLEAIPSFVPSSQLALWLDSAEDTLETYATDDWLAWGARILRTRATRRDERIQAEVAAAATAQAEVARVAEVEARRLADEECVARGVAEEARRRARDREIMGLYVRGSISREESERRLAEPLETESGPSVVSAKDRVVGRDGDVEMAAPVLRTGDAIDSLRASTAALSVRGEGPVPSGTGLFLPDGEEEVVEVDRKGKRREVVDEERKGKRRAPPARMSVKSPAQQKAEADREAEEHAAKRQRKTDGRPIVPGQLPPGAQQAEPPCTYCSHFVTPFVCFRVPGDATHCLKCRRNRKSCDGPRRWTKLLSTPSDTVPLPLPSSPPPPIASSSSARFLPDDLRRPARRLARAARGELRTRRTVDRDIEILRWRMARTESEVRYLLSEHEARGTELAELERVRASLPEGSEDEDEDGEGSVELVLD</sequence>
<proteinExistence type="predicted"/>
<dbReference type="Proteomes" id="UP000030671">
    <property type="component" value="Unassembled WGS sequence"/>
</dbReference>
<dbReference type="InParanoid" id="W4KAJ6"/>
<feature type="compositionally biased region" description="Basic and acidic residues" evidence="1">
    <location>
        <begin position="309"/>
        <end position="325"/>
    </location>
</feature>
<feature type="region of interest" description="Disordered" evidence="1">
    <location>
        <begin position="425"/>
        <end position="453"/>
    </location>
</feature>
<dbReference type="HOGENOM" id="CLU_587996_0_0_1"/>